<reference evidence="2 3" key="1">
    <citation type="submission" date="2018-12" db="EMBL/GenBank/DDBJ databases">
        <title>Hymenobacter gummosus sp. nov., isolated from a spring.</title>
        <authorList>
            <person name="Nie L."/>
        </authorList>
    </citation>
    <scope>NUCLEOTIDE SEQUENCE [LARGE SCALE GENOMIC DNA]</scope>
    <source>
        <strain evidence="2 3">KCTC 52166</strain>
    </source>
</reference>
<proteinExistence type="predicted"/>
<name>A0A431TX24_9BACT</name>
<dbReference type="AlphaFoldDB" id="A0A431TX24"/>
<comment type="caution">
    <text evidence="2">The sequence shown here is derived from an EMBL/GenBank/DDBJ whole genome shotgun (WGS) entry which is preliminary data.</text>
</comment>
<evidence type="ECO:0000313" key="2">
    <source>
        <dbReference type="EMBL" id="RTQ46283.1"/>
    </source>
</evidence>
<keyword evidence="3" id="KW-1185">Reference proteome</keyword>
<feature type="region of interest" description="Disordered" evidence="1">
    <location>
        <begin position="188"/>
        <end position="207"/>
    </location>
</feature>
<accession>A0A431TX24</accession>
<protein>
    <submittedName>
        <fullName evidence="2">Uncharacterized protein</fullName>
    </submittedName>
</protein>
<organism evidence="2 3">
    <name type="scientific">Hymenobacter gummosus</name>
    <dbReference type="NCBI Taxonomy" id="1776032"/>
    <lineage>
        <taxon>Bacteria</taxon>
        <taxon>Pseudomonadati</taxon>
        <taxon>Bacteroidota</taxon>
        <taxon>Cytophagia</taxon>
        <taxon>Cytophagales</taxon>
        <taxon>Hymenobacteraceae</taxon>
        <taxon>Hymenobacter</taxon>
    </lineage>
</organism>
<dbReference type="RefSeq" id="WP_126695447.1">
    <property type="nucleotide sequence ID" value="NZ_RXOF01000016.1"/>
</dbReference>
<gene>
    <name evidence="2" type="ORF">EJV47_22415</name>
</gene>
<dbReference type="EMBL" id="RXOF01000016">
    <property type="protein sequence ID" value="RTQ46283.1"/>
    <property type="molecule type" value="Genomic_DNA"/>
</dbReference>
<evidence type="ECO:0000313" key="3">
    <source>
        <dbReference type="Proteomes" id="UP000282184"/>
    </source>
</evidence>
<sequence>MKTTPFVLLAAGLGIGWQGGAQFANAPHFTDERAVKQHWQQLRRQGVTQFAVYQLSVPTVGPGSPADNSLTFGREVTYCVWKAGAQEYARKYTDSTTYEPVVLPSKVFGFPDYATTGVTRREREQPKFIPPVTEPGIAPRQREVVIFSAGSQLRYFETKDQVTYIADPLRQRRREQWAARLQAAAAQAEAQFGKPLPYHRPQPGEAE</sequence>
<dbReference type="Proteomes" id="UP000282184">
    <property type="component" value="Unassembled WGS sequence"/>
</dbReference>
<evidence type="ECO:0000256" key="1">
    <source>
        <dbReference type="SAM" id="MobiDB-lite"/>
    </source>
</evidence>